<proteinExistence type="predicted"/>
<gene>
    <name evidence="1" type="ORF">GGR47_002322</name>
</gene>
<evidence type="ECO:0000313" key="2">
    <source>
        <dbReference type="Proteomes" id="UP000528945"/>
    </source>
</evidence>
<dbReference type="Proteomes" id="UP000528945">
    <property type="component" value="Unassembled WGS sequence"/>
</dbReference>
<reference evidence="1 2" key="1">
    <citation type="submission" date="2020-08" db="EMBL/GenBank/DDBJ databases">
        <title>Genomic Encyclopedia of Type Strains, Phase IV (KMG-IV): sequencing the most valuable type-strain genomes for metagenomic binning, comparative biology and taxonomic classification.</title>
        <authorList>
            <person name="Goeker M."/>
        </authorList>
    </citation>
    <scope>NUCLEOTIDE SEQUENCE [LARGE SCALE GENOMIC DNA]</scope>
    <source>
        <strain evidence="1 2">DSM 15581</strain>
    </source>
</reference>
<keyword evidence="2" id="KW-1185">Reference proteome</keyword>
<protein>
    <recommendedName>
        <fullName evidence="3">Carboxypeptidase regulatory-like domain-containing protein</fullName>
    </recommendedName>
</protein>
<accession>A0AAW3TSL8</accession>
<dbReference type="RefSeq" id="WP_147035205.1">
    <property type="nucleotide sequence ID" value="NZ_JACIDB010000004.1"/>
</dbReference>
<organism evidence="1 2">
    <name type="scientific">Sphingomonas aquatilis</name>
    <dbReference type="NCBI Taxonomy" id="93063"/>
    <lineage>
        <taxon>Bacteria</taxon>
        <taxon>Pseudomonadati</taxon>
        <taxon>Pseudomonadota</taxon>
        <taxon>Alphaproteobacteria</taxon>
        <taxon>Sphingomonadales</taxon>
        <taxon>Sphingomonadaceae</taxon>
        <taxon>Sphingomonas</taxon>
    </lineage>
</organism>
<name>A0AAW3TSL8_9SPHN</name>
<evidence type="ECO:0008006" key="3">
    <source>
        <dbReference type="Google" id="ProtNLM"/>
    </source>
</evidence>
<evidence type="ECO:0000313" key="1">
    <source>
        <dbReference type="EMBL" id="MBB3876076.1"/>
    </source>
</evidence>
<sequence>MLKYDNTVSSQVDGKPIYGAQVSVYSADGSLATLYSDEAGTTLLSQPVLTDQLGYFAFYIGDGKYDIRVMTGVVEISRTNITMVDTLTLKDRALLVPQNEDAGTLPAAGQRKGLLLGFDSSTGSPTALVPNSFAGNTGPANSTYTSLASLKAAPVTNASYIFAPPGGVEGSTTAGTFLYQTAGSPYTADGVNIIKLDAVPLTTGALVRQGDEGITFQNPLGGPAIRRLLRDRNGETVKVTDYCNNAGSNDAENYQEMINLNPAQIDYPQGFEVLLEQQIALKSNQRHNFDRGSGITADVNDYALFGLGLTTGNIGTVNAPIVRGQREIQFTNTSGETLASGDMIQIVDVSNPSALVLEPQEVQVTTASLITVRDMINVDMPTAANIRIYKVYAPVETVLFDGYARISNVNAGGGGGGLRFNLARNIRLRKTILEDVRYIGASIENTIGFSSPDLTIRNVVATGLGFRSAKRINIQDFTASDLKSDEALTFFDNVLGINIANVNIHQYLFGQDPDGGTAGNNILFDRLCAAINMVNIQCVGSGTYSVFFNDRTINAAIDLFNLSRSNLGGIRTANNCRDIRVGTGTITDVVNTVHPSSGFGEANGQPCAGIMFDPSSSGCGVLGAVNGSRVASGRLVIDRQAAGDRALAYAPRLAAGVDRPVHGVTAASDIGAVSPSFVGPSDPAGRSPAGNVVSMGADETSAWVQAGQAGGTQPRPLFLNPFGGTLVKQNPSFPSNGDARAAGLGPGEWYRLTTTNAITEVV</sequence>
<comment type="caution">
    <text evidence="1">The sequence shown here is derived from an EMBL/GenBank/DDBJ whole genome shotgun (WGS) entry which is preliminary data.</text>
</comment>
<dbReference type="AlphaFoldDB" id="A0AAW3TSL8"/>
<dbReference type="EMBL" id="JACIDB010000004">
    <property type="protein sequence ID" value="MBB3876076.1"/>
    <property type="molecule type" value="Genomic_DNA"/>
</dbReference>